<feature type="transmembrane region" description="Helical" evidence="1">
    <location>
        <begin position="122"/>
        <end position="139"/>
    </location>
</feature>
<proteinExistence type="predicted"/>
<keyword evidence="3" id="KW-1185">Reference proteome</keyword>
<feature type="transmembrane region" description="Helical" evidence="1">
    <location>
        <begin position="330"/>
        <end position="351"/>
    </location>
</feature>
<evidence type="ECO:0000256" key="1">
    <source>
        <dbReference type="SAM" id="Phobius"/>
    </source>
</evidence>
<sequence>MNNTKLLSFNKTLSIAFAYVGIVTGAGLATGREIVQYFVSFGYTGIFGAIAISVLFMLFGKWILSLGSLYQSESHMEVFEDVSHTWIAKILDWSLVFCCFVMSFVMVAGAGSNLQAQFGTPAWVGSLICAALILAVSYMDFDKVTAALGIFTPIILIMLLIGLVTVVTGPDVNWTAMFAQAEALPTTLPNISLSVINYLAMCLMTGTSMLFVLGGQIVGISNAERGGVLGGFFVGVISLITTILIFSKIDVIGNDPIPMLTFMTDINPYLGLVMFIVIFGMIFNTGFSVCYSLGKRIAGEDDNKFKKVMPIIVVVALLLSLFGFTELVAVMYPLLGYIGILLLLTIAIAFYGARKHIAQEKGVRGKLFALLLKRADDNKDFTAKDAKHLDKLAADSYGDDNSIVEELEEVVENLDDTEE</sequence>
<organism evidence="2 3">
    <name type="scientific">Aerococcus kribbianus</name>
    <dbReference type="NCBI Taxonomy" id="2999064"/>
    <lineage>
        <taxon>Bacteria</taxon>
        <taxon>Bacillati</taxon>
        <taxon>Bacillota</taxon>
        <taxon>Bacilli</taxon>
        <taxon>Lactobacillales</taxon>
        <taxon>Aerococcaceae</taxon>
        <taxon>Aerococcus</taxon>
    </lineage>
</organism>
<feature type="transmembrane region" description="Helical" evidence="1">
    <location>
        <begin position="195"/>
        <end position="215"/>
    </location>
</feature>
<feature type="transmembrane region" description="Helical" evidence="1">
    <location>
        <begin position="146"/>
        <end position="167"/>
    </location>
</feature>
<keyword evidence="1" id="KW-1133">Transmembrane helix</keyword>
<feature type="transmembrane region" description="Helical" evidence="1">
    <location>
        <begin position="90"/>
        <end position="110"/>
    </location>
</feature>
<evidence type="ECO:0008006" key="4">
    <source>
        <dbReference type="Google" id="ProtNLM"/>
    </source>
</evidence>
<protein>
    <recommendedName>
        <fullName evidence="4">Membrane protein YkvI</fullName>
    </recommendedName>
</protein>
<dbReference type="PANTHER" id="PTHR37814:SF1">
    <property type="entry name" value="MEMBRANE PROTEIN"/>
    <property type="match status" value="1"/>
</dbReference>
<feature type="transmembrane region" description="Helical" evidence="1">
    <location>
        <begin position="37"/>
        <end position="59"/>
    </location>
</feature>
<evidence type="ECO:0000313" key="3">
    <source>
        <dbReference type="Proteomes" id="UP001146670"/>
    </source>
</evidence>
<dbReference type="PANTHER" id="PTHR37814">
    <property type="entry name" value="CONSERVED MEMBRANE PROTEIN"/>
    <property type="match status" value="1"/>
</dbReference>
<dbReference type="EMBL" id="JAPRFR010000001">
    <property type="protein sequence ID" value="MCZ0725702.1"/>
    <property type="molecule type" value="Genomic_DNA"/>
</dbReference>
<keyword evidence="1" id="KW-0812">Transmembrane</keyword>
<evidence type="ECO:0000313" key="2">
    <source>
        <dbReference type="EMBL" id="MCZ0725702.1"/>
    </source>
</evidence>
<keyword evidence="1" id="KW-0472">Membrane</keyword>
<dbReference type="AlphaFoldDB" id="A0A9X3FNB0"/>
<dbReference type="RefSeq" id="WP_268752015.1">
    <property type="nucleotide sequence ID" value="NZ_JAPRFQ010000001.1"/>
</dbReference>
<reference evidence="2" key="1">
    <citation type="submission" date="2022-12" db="EMBL/GenBank/DDBJ databases">
        <title>Description and comparative metabolic analysis of Aerococcus sp. nov., isolated from the feces of a pig.</title>
        <authorList>
            <person name="Chang Y.-H."/>
        </authorList>
    </citation>
    <scope>NUCLEOTIDE SEQUENCE</scope>
    <source>
        <strain evidence="2">YH-aer222</strain>
    </source>
</reference>
<dbReference type="InterPro" id="IPR038728">
    <property type="entry name" value="YkvI-like"/>
</dbReference>
<gene>
    <name evidence="2" type="ORF">OW157_03840</name>
</gene>
<feature type="transmembrane region" description="Helical" evidence="1">
    <location>
        <begin position="12"/>
        <end position="31"/>
    </location>
</feature>
<feature type="transmembrane region" description="Helical" evidence="1">
    <location>
        <begin position="227"/>
        <end position="249"/>
    </location>
</feature>
<comment type="caution">
    <text evidence="2">The sequence shown here is derived from an EMBL/GenBank/DDBJ whole genome shotgun (WGS) entry which is preliminary data.</text>
</comment>
<name>A0A9X3FNB0_9LACT</name>
<feature type="transmembrane region" description="Helical" evidence="1">
    <location>
        <begin position="305"/>
        <end position="324"/>
    </location>
</feature>
<dbReference type="Proteomes" id="UP001146670">
    <property type="component" value="Unassembled WGS sequence"/>
</dbReference>
<accession>A0A9X3FNB0</accession>
<feature type="transmembrane region" description="Helical" evidence="1">
    <location>
        <begin position="269"/>
        <end position="293"/>
    </location>
</feature>